<evidence type="ECO:0000256" key="1">
    <source>
        <dbReference type="PROSITE-ProRule" id="PRU00047"/>
    </source>
</evidence>
<protein>
    <recommendedName>
        <fullName evidence="2">CCHC-type domain-containing protein</fullName>
    </recommendedName>
</protein>
<keyword evidence="1" id="KW-0479">Metal-binding</keyword>
<dbReference type="RefSeq" id="XP_062712927.1">
    <property type="nucleotide sequence ID" value="XM_062856943.1"/>
</dbReference>
<accession>A0ABM2A4D4</accession>
<dbReference type="GeneID" id="134290018"/>
<feature type="domain" description="CCHC-type" evidence="2">
    <location>
        <begin position="239"/>
        <end position="253"/>
    </location>
</feature>
<keyword evidence="1" id="KW-0863">Zinc-finger</keyword>
<proteinExistence type="predicted"/>
<dbReference type="PROSITE" id="PS50158">
    <property type="entry name" value="ZF_CCHC"/>
    <property type="match status" value="1"/>
</dbReference>
<evidence type="ECO:0000313" key="4">
    <source>
        <dbReference type="Proteomes" id="UP000069940"/>
    </source>
</evidence>
<evidence type="ECO:0000259" key="2">
    <source>
        <dbReference type="PROSITE" id="PS50158"/>
    </source>
</evidence>
<dbReference type="Pfam" id="PF14223">
    <property type="entry name" value="Retrotran_gag_2"/>
    <property type="match status" value="1"/>
</dbReference>
<evidence type="ECO:0000313" key="3">
    <source>
        <dbReference type="EnsemblMetazoa" id="AALFPA23_024329.P36275"/>
    </source>
</evidence>
<keyword evidence="1" id="KW-0862">Zinc</keyword>
<dbReference type="Proteomes" id="UP000069940">
    <property type="component" value="Unassembled WGS sequence"/>
</dbReference>
<dbReference type="Pfam" id="PF22936">
    <property type="entry name" value="Pol_BBD"/>
    <property type="match status" value="1"/>
</dbReference>
<dbReference type="EnsemblMetazoa" id="AALFPA23_024329.R36275">
    <property type="protein sequence ID" value="AALFPA23_024329.P36275"/>
    <property type="gene ID" value="AALFPA23_024329"/>
</dbReference>
<keyword evidence="4" id="KW-1185">Reference proteome</keyword>
<reference evidence="3" key="2">
    <citation type="submission" date="2025-05" db="UniProtKB">
        <authorList>
            <consortium name="EnsemblMetazoa"/>
        </authorList>
    </citation>
    <scope>IDENTIFICATION</scope>
    <source>
        <strain evidence="3">Foshan</strain>
    </source>
</reference>
<dbReference type="PANTHER" id="PTHR47481">
    <property type="match status" value="1"/>
</dbReference>
<dbReference type="InterPro" id="IPR054722">
    <property type="entry name" value="PolX-like_BBD"/>
</dbReference>
<organism evidence="3 4">
    <name type="scientific">Aedes albopictus</name>
    <name type="common">Asian tiger mosquito</name>
    <name type="synonym">Stegomyia albopicta</name>
    <dbReference type="NCBI Taxonomy" id="7160"/>
    <lineage>
        <taxon>Eukaryota</taxon>
        <taxon>Metazoa</taxon>
        <taxon>Ecdysozoa</taxon>
        <taxon>Arthropoda</taxon>
        <taxon>Hexapoda</taxon>
        <taxon>Insecta</taxon>
        <taxon>Pterygota</taxon>
        <taxon>Neoptera</taxon>
        <taxon>Endopterygota</taxon>
        <taxon>Diptera</taxon>
        <taxon>Nematocera</taxon>
        <taxon>Culicoidea</taxon>
        <taxon>Culicidae</taxon>
        <taxon>Culicinae</taxon>
        <taxon>Aedini</taxon>
        <taxon>Aedes</taxon>
        <taxon>Stegomyia</taxon>
    </lineage>
</organism>
<dbReference type="PANTHER" id="PTHR47481:SF14">
    <property type="entry name" value="RETROTRANSPOSON COPIA-LIKE N-TERMINAL DOMAIN-CONTAINING PROTEIN"/>
    <property type="match status" value="1"/>
</dbReference>
<sequence>MSLGAGDHRAERVPQAPQQIQNLSSLPPIERLSGRENWPTWKFAVETYLELEELWKAVKPIPDADGTLPAVDERKCRRARAKIILLLDPINYVHVKDAKTAREVWAKLEAAFEDTGLSRRVALLRKLITTKLSACGNVDTYVTEIISTAHNLRGVGFEISEEWIGSLLLAGLPEEYKPMIVALENSGTPIIGDSIKTKLLQEVQFSSDKTAFVGRKPFPAKPKQGVPETRSVAQSKGPKCKRCYKYGHITRECQVRSETKKGSAFCTVLNTTGCHSNDGWVFDSGASDHFTMNRSMLVDPRPASGVVMVADKGVMEIAATGTVKLFPKCCPENPPIDVHNVKFIPTMSNNSLSVSQIGRRGHVV</sequence>
<dbReference type="InterPro" id="IPR001878">
    <property type="entry name" value="Znf_CCHC"/>
</dbReference>
<reference evidence="4" key="1">
    <citation type="journal article" date="2015" name="Proc. Natl. Acad. Sci. U.S.A.">
        <title>Genome sequence of the Asian Tiger mosquito, Aedes albopictus, reveals insights into its biology, genetics, and evolution.</title>
        <authorList>
            <person name="Chen X.G."/>
            <person name="Jiang X."/>
            <person name="Gu J."/>
            <person name="Xu M."/>
            <person name="Wu Y."/>
            <person name="Deng Y."/>
            <person name="Zhang C."/>
            <person name="Bonizzoni M."/>
            <person name="Dermauw W."/>
            <person name="Vontas J."/>
            <person name="Armbruster P."/>
            <person name="Huang X."/>
            <person name="Yang Y."/>
            <person name="Zhang H."/>
            <person name="He W."/>
            <person name="Peng H."/>
            <person name="Liu Y."/>
            <person name="Wu K."/>
            <person name="Chen J."/>
            <person name="Lirakis M."/>
            <person name="Topalis P."/>
            <person name="Van Leeuwen T."/>
            <person name="Hall A.B."/>
            <person name="Jiang X."/>
            <person name="Thorpe C."/>
            <person name="Mueller R.L."/>
            <person name="Sun C."/>
            <person name="Waterhouse R.M."/>
            <person name="Yan G."/>
            <person name="Tu Z.J."/>
            <person name="Fang X."/>
            <person name="James A.A."/>
        </authorList>
    </citation>
    <scope>NUCLEOTIDE SEQUENCE [LARGE SCALE GENOMIC DNA]</scope>
    <source>
        <strain evidence="4">Foshan</strain>
    </source>
</reference>
<name>A0ABM2A4D4_AEDAL</name>